<feature type="region of interest" description="Disordered" evidence="1">
    <location>
        <begin position="267"/>
        <end position="301"/>
    </location>
</feature>
<comment type="caution">
    <text evidence="4">The sequence shown here is derived from an EMBL/GenBank/DDBJ whole genome shotgun (WGS) entry which is preliminary data.</text>
</comment>
<protein>
    <submittedName>
        <fullName evidence="4">Lectin</fullName>
    </submittedName>
</protein>
<dbReference type="SUPFAM" id="SSF48208">
    <property type="entry name" value="Six-hairpin glycosidases"/>
    <property type="match status" value="1"/>
</dbReference>
<dbReference type="Gene3D" id="1.20.1610.10">
    <property type="entry name" value="alpha-1,2-mannosidases domains"/>
    <property type="match status" value="1"/>
</dbReference>
<accession>A0ABT1Q322</accession>
<dbReference type="InterPro" id="IPR050883">
    <property type="entry name" value="PNGase"/>
</dbReference>
<dbReference type="InterPro" id="IPR008928">
    <property type="entry name" value="6-hairpin_glycosidase_sf"/>
</dbReference>
<evidence type="ECO:0000259" key="3">
    <source>
        <dbReference type="Pfam" id="PF17678"/>
    </source>
</evidence>
<reference evidence="4" key="1">
    <citation type="submission" date="2022-06" db="EMBL/GenBank/DDBJ databases">
        <title>Draft genome sequence of Streptomyces sp. RB6PN25 isolated from peat swamp forest in Thailand.</title>
        <authorList>
            <person name="Duangmal K."/>
            <person name="Klaysubun C."/>
        </authorList>
    </citation>
    <scope>NUCLEOTIDE SEQUENCE</scope>
    <source>
        <strain evidence="4">RB6PN25</strain>
    </source>
</reference>
<sequence length="1123" mass="116659">MARLQRPRAPRRTDPSSFHRHRKRLAALGVIALAVLPFQALSGAVPASAATTLVGDPASLVNPLIGTSGSVDTFPGPDMPSGMLQWSPDTTPDRPDGGGYEYNDSKISGFSLTHLSGPGCGAGGDVPILPVTGPLSGNLSNTSAGFSHSDEKTGIGYYGVTDSSGITTQLTTTTRAGLGTFTFPGNGDASDSSLLLKLSGGATPVDGTRAQTVGDDEVVGAVQSGQFCGAKNSYTLHFDIKFSQPFVTSGTWNGSTINQGAASVNLGRAPLAPSTPHPNGPQREPHFTVPSSPPPTIHGSEAGKLSAAGVPVTGANGMYLTFDTSSNPTVTAAVGISYTSDANATLNRTHEVHGWDFNAMRKANHDAWNQLFGRVRIGGGTHDQQVQFYTALYHALLHPNVFSDDNGQYMGYDNQVHTLAKGQQAEYANYSGWDIYRSQVQLMAMAEPQVESDVVTSMVNDFDQTGLLPKWAQNNGESYVMVGDPADGIIADAYAFGARSFNTSQALDAMVYEATKPNNNRPGESVREAKGYLPIDGSNWGCCNFYGPVSTQLEYDTADYAIASFAKSLGKNSDYTKFAGRAQDWQNVFNPQSGYMQAKQGDGEWAPGFTPGTANGFVEGTSAQYTPMVPFNIKALIAARGGSQAYSSYLDSLLSNLTNPTSTNADLSNEPSLEIPWEYDYLAQPWKTQAIVRQTQQQLWFNAPVGSFGNDDLGEMSSWYVWSELGMYPQTPGTDTLALGSPVFPEAQLTVAGGHQVTINAPQAAPDAPYVQALHVNGKAWNDSWLTYASLSRGATLDYTLGTTPDTGWASSAGSVPPSDPTGEHAVLASTDPSGSGLVLAPGGTGTGNLDLMNIGAVDSPVKWTAQAPSGVTVQPASGSLTVPAGSTARQEVKVTGGTTEGIFPVTFALSDSSGASLGNAVLRAVVAKPGELWPYATGKGVYPDGSSFTGGFDGQGFAYSQNALAAAGISPGGTVTSGGITYTWPGEASGQNDVIAMAGQTIPADAPAGASTLGLLGAATNAPPTTGTTGQITIHYTDGSTSTATIGFSDWTLNAGASKPIPGDTTVATTPYRDTASGGKQTVLTYVFATTVPVDTGKQVASLTLPVTSDGTADLFALGYGS</sequence>
<dbReference type="InterPro" id="IPR005887">
    <property type="entry name" value="GH92_a_mannosidase_put"/>
</dbReference>
<feature type="region of interest" description="Disordered" evidence="1">
    <location>
        <begin position="74"/>
        <end position="101"/>
    </location>
</feature>
<dbReference type="Pfam" id="PF07971">
    <property type="entry name" value="Glyco_hydro_92"/>
    <property type="match status" value="1"/>
</dbReference>
<dbReference type="InterPro" id="IPR041371">
    <property type="entry name" value="GH92_N"/>
</dbReference>
<proteinExistence type="predicted"/>
<evidence type="ECO:0000313" key="4">
    <source>
        <dbReference type="EMBL" id="MCQ4083725.1"/>
    </source>
</evidence>
<gene>
    <name evidence="4" type="ORF">NGB36_24810</name>
</gene>
<dbReference type="NCBIfam" id="NF035929">
    <property type="entry name" value="lectin_1"/>
    <property type="match status" value="1"/>
</dbReference>
<dbReference type="Gene3D" id="1.20.1050.60">
    <property type="entry name" value="alpha-1,2-mannosidase"/>
    <property type="match status" value="1"/>
</dbReference>
<keyword evidence="5" id="KW-1185">Reference proteome</keyword>
<dbReference type="InterPro" id="IPR012939">
    <property type="entry name" value="Glyco_hydro_92"/>
</dbReference>
<dbReference type="RefSeq" id="WP_255922722.1">
    <property type="nucleotide sequence ID" value="NZ_JANFNG010000025.1"/>
</dbReference>
<dbReference type="NCBIfam" id="TIGR01180">
    <property type="entry name" value="aman2_put"/>
    <property type="match status" value="1"/>
</dbReference>
<dbReference type="InterPro" id="IPR014718">
    <property type="entry name" value="GH-type_carb-bd"/>
</dbReference>
<evidence type="ECO:0000256" key="1">
    <source>
        <dbReference type="SAM" id="MobiDB-lite"/>
    </source>
</evidence>
<feature type="domain" description="Glycosyl hydrolase family 92 N-terminal" evidence="3">
    <location>
        <begin position="60"/>
        <end position="337"/>
    </location>
</feature>
<dbReference type="Gene3D" id="3.30.2080.10">
    <property type="entry name" value="GH92 mannosidase domain"/>
    <property type="match status" value="1"/>
</dbReference>
<organism evidence="4 5">
    <name type="scientific">Streptomyces humicola</name>
    <dbReference type="NCBI Taxonomy" id="2953240"/>
    <lineage>
        <taxon>Bacteria</taxon>
        <taxon>Bacillati</taxon>
        <taxon>Actinomycetota</taxon>
        <taxon>Actinomycetes</taxon>
        <taxon>Kitasatosporales</taxon>
        <taxon>Streptomycetaceae</taxon>
        <taxon>Streptomyces</taxon>
    </lineage>
</organism>
<feature type="domain" description="Glycosyl hydrolase family 92" evidence="2">
    <location>
        <begin position="343"/>
        <end position="802"/>
    </location>
</feature>
<evidence type="ECO:0000259" key="2">
    <source>
        <dbReference type="Pfam" id="PF07971"/>
    </source>
</evidence>
<name>A0ABT1Q322_9ACTN</name>
<dbReference type="Pfam" id="PF17678">
    <property type="entry name" value="Glyco_hydro_92N"/>
    <property type="match status" value="1"/>
</dbReference>
<dbReference type="Proteomes" id="UP001057702">
    <property type="component" value="Unassembled WGS sequence"/>
</dbReference>
<dbReference type="PANTHER" id="PTHR12143">
    <property type="entry name" value="PEPTIDE N-GLYCANASE PNGASE -RELATED"/>
    <property type="match status" value="1"/>
</dbReference>
<dbReference type="EMBL" id="JANFNG010000025">
    <property type="protein sequence ID" value="MCQ4083725.1"/>
    <property type="molecule type" value="Genomic_DNA"/>
</dbReference>
<evidence type="ECO:0000313" key="5">
    <source>
        <dbReference type="Proteomes" id="UP001057702"/>
    </source>
</evidence>
<dbReference type="PANTHER" id="PTHR12143:SF39">
    <property type="entry name" value="SECRETED PROTEIN"/>
    <property type="match status" value="1"/>
</dbReference>
<dbReference type="Gene3D" id="2.70.98.10">
    <property type="match status" value="1"/>
</dbReference>